<keyword evidence="8" id="KW-1185">Reference proteome</keyword>
<dbReference type="AlphaFoldDB" id="A0A2V3IHV7"/>
<dbReference type="PROSITE" id="PS50102">
    <property type="entry name" value="RRM"/>
    <property type="match status" value="1"/>
</dbReference>
<name>A0A2V3IHV7_9FLOR</name>
<dbReference type="PANTHER" id="PTHR23236">
    <property type="entry name" value="EUKARYOTIC TRANSLATION INITIATION FACTOR 4B/4H"/>
    <property type="match status" value="1"/>
</dbReference>
<dbReference type="PANTHER" id="PTHR23236:SF119">
    <property type="entry name" value="NUCLEAR RNA-BINDING PROTEIN SART-3"/>
    <property type="match status" value="1"/>
</dbReference>
<feature type="compositionally biased region" description="Polar residues" evidence="4">
    <location>
        <begin position="1"/>
        <end position="12"/>
    </location>
</feature>
<feature type="region of interest" description="Disordered" evidence="4">
    <location>
        <begin position="1"/>
        <end position="81"/>
    </location>
</feature>
<dbReference type="OrthoDB" id="439808at2759"/>
<organism evidence="7 8">
    <name type="scientific">Gracilariopsis chorda</name>
    <dbReference type="NCBI Taxonomy" id="448386"/>
    <lineage>
        <taxon>Eukaryota</taxon>
        <taxon>Rhodophyta</taxon>
        <taxon>Florideophyceae</taxon>
        <taxon>Rhodymeniophycidae</taxon>
        <taxon>Gracilariales</taxon>
        <taxon>Gracilariaceae</taxon>
        <taxon>Gracilariopsis</taxon>
    </lineage>
</organism>
<reference evidence="7 8" key="1">
    <citation type="journal article" date="2018" name="Mol. Biol. Evol.">
        <title>Analysis of the draft genome of the red seaweed Gracilariopsis chorda provides insights into genome size evolution in Rhodophyta.</title>
        <authorList>
            <person name="Lee J."/>
            <person name="Yang E.C."/>
            <person name="Graf L."/>
            <person name="Yang J.H."/>
            <person name="Qiu H."/>
            <person name="Zel Zion U."/>
            <person name="Chan C.X."/>
            <person name="Stephens T.G."/>
            <person name="Weber A.P.M."/>
            <person name="Boo G.H."/>
            <person name="Boo S.M."/>
            <person name="Kim K.M."/>
            <person name="Shin Y."/>
            <person name="Jung M."/>
            <person name="Lee S.J."/>
            <person name="Yim H.S."/>
            <person name="Lee J.H."/>
            <person name="Bhattacharya D."/>
            <person name="Yoon H.S."/>
        </authorList>
    </citation>
    <scope>NUCLEOTIDE SEQUENCE [LARGE SCALE GENOMIC DNA]</scope>
    <source>
        <strain evidence="7 8">SKKU-2015</strain>
        <tissue evidence="7">Whole body</tissue>
    </source>
</reference>
<feature type="compositionally biased region" description="Low complexity" evidence="4">
    <location>
        <begin position="18"/>
        <end position="51"/>
    </location>
</feature>
<dbReference type="Proteomes" id="UP000247409">
    <property type="component" value="Unassembled WGS sequence"/>
</dbReference>
<dbReference type="InterPro" id="IPR036867">
    <property type="entry name" value="R3H_dom_sf"/>
</dbReference>
<dbReference type="Gene3D" id="3.30.1370.50">
    <property type="entry name" value="R3H-like domain"/>
    <property type="match status" value="1"/>
</dbReference>
<accession>A0A2V3IHV7</accession>
<dbReference type="SUPFAM" id="SSF82708">
    <property type="entry name" value="R3H domain"/>
    <property type="match status" value="1"/>
</dbReference>
<evidence type="ECO:0000313" key="7">
    <source>
        <dbReference type="EMBL" id="PXF41652.1"/>
    </source>
</evidence>
<evidence type="ECO:0000256" key="1">
    <source>
        <dbReference type="ARBA" id="ARBA00022737"/>
    </source>
</evidence>
<keyword evidence="1" id="KW-0677">Repeat</keyword>
<dbReference type="PROSITE" id="PS51061">
    <property type="entry name" value="R3H"/>
    <property type="match status" value="1"/>
</dbReference>
<dbReference type="InterPro" id="IPR035979">
    <property type="entry name" value="RBD_domain_sf"/>
</dbReference>
<evidence type="ECO:0000259" key="6">
    <source>
        <dbReference type="PROSITE" id="PS51061"/>
    </source>
</evidence>
<dbReference type="EMBL" id="NBIV01000205">
    <property type="protein sequence ID" value="PXF41652.1"/>
    <property type="molecule type" value="Genomic_DNA"/>
</dbReference>
<evidence type="ECO:0000259" key="5">
    <source>
        <dbReference type="PROSITE" id="PS50102"/>
    </source>
</evidence>
<proteinExistence type="predicted"/>
<dbReference type="InterPro" id="IPR001374">
    <property type="entry name" value="R3H_dom"/>
</dbReference>
<comment type="caution">
    <text evidence="7">The sequence shown here is derived from an EMBL/GenBank/DDBJ whole genome shotgun (WGS) entry which is preliminary data.</text>
</comment>
<feature type="compositionally biased region" description="Polar residues" evidence="4">
    <location>
        <begin position="456"/>
        <end position="466"/>
    </location>
</feature>
<dbReference type="InterPro" id="IPR000504">
    <property type="entry name" value="RRM_dom"/>
</dbReference>
<feature type="compositionally biased region" description="Basic and acidic residues" evidence="4">
    <location>
        <begin position="314"/>
        <end position="343"/>
    </location>
</feature>
<dbReference type="STRING" id="448386.A0A2V3IHV7"/>
<feature type="domain" description="RRM" evidence="5">
    <location>
        <begin position="82"/>
        <end position="164"/>
    </location>
</feature>
<sequence>MSASIPSVQVNPDNMLESVQPAAPAVAHAASPPSSTPSTPSANSNPAQNPSPKHHHSSNHHSSYNKNSKWKNNHHSPPPPTNCVVLKNLDYNITRSILEDVVRRVTAGHNDFVSVNLIDDKYTGTFRGMAFVNFHTTRDATAALSELSKMVINDRKVIAEYRRLRPGEKKEYEKRGGKKYDNYYHNHRQTFEKHVELEPDANGVAIDKRVAFFATRDHAKKDAQKQFEMKTERDKHRDAQFRALLVQYANGELENGSAKDIVFDSSLTSYERKMVHHICDEMNLGHISRFDEQGNRVLNVTRDPERAAAWEKEAMEAKEEARKQAAEQKRKAKEDINFDRNKSEPTTPSPNAEELQGIQWFKPRAALNSDGDDKNTALGIRAPTFKTYIPQRKPKGPDGTIGFTVRVKAFEKKQAELTSATGGDVGNGIEENGQLSADDASSAASDASSGKSVASTPTKSGKSSQRGLDPNVPPFSPSSVPSS</sequence>
<gene>
    <name evidence="7" type="ORF">BWQ96_08663</name>
</gene>
<feature type="region of interest" description="Disordered" evidence="4">
    <location>
        <begin position="314"/>
        <end position="357"/>
    </location>
</feature>
<feature type="region of interest" description="Disordered" evidence="4">
    <location>
        <begin position="416"/>
        <end position="483"/>
    </location>
</feature>
<dbReference type="SMART" id="SM00360">
    <property type="entry name" value="RRM"/>
    <property type="match status" value="1"/>
</dbReference>
<feature type="compositionally biased region" description="Low complexity" evidence="4">
    <location>
        <begin position="436"/>
        <end position="455"/>
    </location>
</feature>
<dbReference type="Gene3D" id="3.30.70.330">
    <property type="match status" value="1"/>
</dbReference>
<protein>
    <submittedName>
        <fullName evidence="7">RNA-binding post-transcriptional regulator cip2</fullName>
    </submittedName>
</protein>
<feature type="domain" description="R3H" evidence="6">
    <location>
        <begin position="235"/>
        <end position="303"/>
    </location>
</feature>
<evidence type="ECO:0000256" key="3">
    <source>
        <dbReference type="PROSITE-ProRule" id="PRU00176"/>
    </source>
</evidence>
<evidence type="ECO:0000256" key="2">
    <source>
        <dbReference type="ARBA" id="ARBA00022884"/>
    </source>
</evidence>
<evidence type="ECO:0000256" key="4">
    <source>
        <dbReference type="SAM" id="MobiDB-lite"/>
    </source>
</evidence>
<keyword evidence="2 3" id="KW-0694">RNA-binding</keyword>
<dbReference type="SUPFAM" id="SSF54928">
    <property type="entry name" value="RNA-binding domain, RBD"/>
    <property type="match status" value="1"/>
</dbReference>
<dbReference type="GO" id="GO:0003723">
    <property type="term" value="F:RNA binding"/>
    <property type="evidence" value="ECO:0007669"/>
    <property type="project" value="UniProtKB-UniRule"/>
</dbReference>
<dbReference type="Pfam" id="PF00076">
    <property type="entry name" value="RRM_1"/>
    <property type="match status" value="1"/>
</dbReference>
<dbReference type="InterPro" id="IPR012677">
    <property type="entry name" value="Nucleotide-bd_a/b_plait_sf"/>
</dbReference>
<evidence type="ECO:0000313" key="8">
    <source>
        <dbReference type="Proteomes" id="UP000247409"/>
    </source>
</evidence>